<keyword evidence="3" id="KW-1185">Reference proteome</keyword>
<sequence length="100" mass="11347">MSGRALLKPHASQPPSNETVSSRIRPSLCHSQRFHDISCVTVLPSKIFTNAIISPQAKRKHQEKKPQHPYMIHDYTPVNLQPTKKEAHSQSYPIIPELQS</sequence>
<evidence type="ECO:0000256" key="1">
    <source>
        <dbReference type="SAM" id="MobiDB-lite"/>
    </source>
</evidence>
<feature type="compositionally biased region" description="Polar residues" evidence="1">
    <location>
        <begin position="13"/>
        <end position="24"/>
    </location>
</feature>
<organism evidence="2 3">
    <name type="scientific">Colletotrichum godetiae</name>
    <dbReference type="NCBI Taxonomy" id="1209918"/>
    <lineage>
        <taxon>Eukaryota</taxon>
        <taxon>Fungi</taxon>
        <taxon>Dikarya</taxon>
        <taxon>Ascomycota</taxon>
        <taxon>Pezizomycotina</taxon>
        <taxon>Sordariomycetes</taxon>
        <taxon>Hypocreomycetidae</taxon>
        <taxon>Glomerellales</taxon>
        <taxon>Glomerellaceae</taxon>
        <taxon>Colletotrichum</taxon>
        <taxon>Colletotrichum acutatum species complex</taxon>
    </lineage>
</organism>
<accession>A0AAJ0ET79</accession>
<dbReference type="EMBL" id="JAHMHR010000024">
    <property type="protein sequence ID" value="KAK1674737.1"/>
    <property type="molecule type" value="Genomic_DNA"/>
</dbReference>
<reference evidence="2" key="1">
    <citation type="submission" date="2021-06" db="EMBL/GenBank/DDBJ databases">
        <title>Comparative genomics, transcriptomics and evolutionary studies reveal genomic signatures of adaptation to plant cell wall in hemibiotrophic fungi.</title>
        <authorList>
            <consortium name="DOE Joint Genome Institute"/>
            <person name="Baroncelli R."/>
            <person name="Diaz J.F."/>
            <person name="Benocci T."/>
            <person name="Peng M."/>
            <person name="Battaglia E."/>
            <person name="Haridas S."/>
            <person name="Andreopoulos W."/>
            <person name="Labutti K."/>
            <person name="Pangilinan J."/>
            <person name="Floch G.L."/>
            <person name="Makela M.R."/>
            <person name="Henrissat B."/>
            <person name="Grigoriev I.V."/>
            <person name="Crouch J.A."/>
            <person name="De Vries R.P."/>
            <person name="Sukno S.A."/>
            <person name="Thon M.R."/>
        </authorList>
    </citation>
    <scope>NUCLEOTIDE SEQUENCE</scope>
    <source>
        <strain evidence="2">CBS 193.32</strain>
    </source>
</reference>
<dbReference type="RefSeq" id="XP_060428740.1">
    <property type="nucleotide sequence ID" value="XM_060575082.1"/>
</dbReference>
<proteinExistence type="predicted"/>
<evidence type="ECO:0000313" key="2">
    <source>
        <dbReference type="EMBL" id="KAK1674737.1"/>
    </source>
</evidence>
<feature type="region of interest" description="Disordered" evidence="1">
    <location>
        <begin position="1"/>
        <end position="24"/>
    </location>
</feature>
<protein>
    <submittedName>
        <fullName evidence="2">Uncharacterized protein</fullName>
    </submittedName>
</protein>
<dbReference type="Proteomes" id="UP001224890">
    <property type="component" value="Unassembled WGS sequence"/>
</dbReference>
<evidence type="ECO:0000313" key="3">
    <source>
        <dbReference type="Proteomes" id="UP001224890"/>
    </source>
</evidence>
<name>A0AAJ0ET79_9PEZI</name>
<dbReference type="GeneID" id="85459608"/>
<gene>
    <name evidence="2" type="ORF">BDP55DRAFT_666075</name>
</gene>
<dbReference type="AlphaFoldDB" id="A0AAJ0ET79"/>
<comment type="caution">
    <text evidence="2">The sequence shown here is derived from an EMBL/GenBank/DDBJ whole genome shotgun (WGS) entry which is preliminary data.</text>
</comment>